<keyword evidence="1" id="KW-0732">Signal</keyword>
<accession>A0ABW6CKJ2</accession>
<dbReference type="RefSeq" id="WP_377368616.1">
    <property type="nucleotide sequence ID" value="NZ_JAOTJD010000008.1"/>
</dbReference>
<protein>
    <recommendedName>
        <fullName evidence="4">Lipoprotein</fullName>
    </recommendedName>
</protein>
<name>A0ABW6CKJ2_9CAUL</name>
<comment type="caution">
    <text evidence="2">The sequence shown here is derived from an EMBL/GenBank/DDBJ whole genome shotgun (WGS) entry which is preliminary data.</text>
</comment>
<proteinExistence type="predicted"/>
<gene>
    <name evidence="2" type="ORF">OCL97_06315</name>
</gene>
<feature type="chain" id="PRO_5046519877" description="Lipoprotein" evidence="1">
    <location>
        <begin position="21"/>
        <end position="118"/>
    </location>
</feature>
<dbReference type="PROSITE" id="PS51257">
    <property type="entry name" value="PROKAR_LIPOPROTEIN"/>
    <property type="match status" value="1"/>
</dbReference>
<evidence type="ECO:0000313" key="3">
    <source>
        <dbReference type="Proteomes" id="UP001598130"/>
    </source>
</evidence>
<evidence type="ECO:0008006" key="4">
    <source>
        <dbReference type="Google" id="ProtNLM"/>
    </source>
</evidence>
<dbReference type="EMBL" id="JAOTJD010000008">
    <property type="protein sequence ID" value="MFD3263582.1"/>
    <property type="molecule type" value="Genomic_DNA"/>
</dbReference>
<evidence type="ECO:0000313" key="2">
    <source>
        <dbReference type="EMBL" id="MFD3263582.1"/>
    </source>
</evidence>
<feature type="signal peptide" evidence="1">
    <location>
        <begin position="1"/>
        <end position="20"/>
    </location>
</feature>
<dbReference type="Proteomes" id="UP001598130">
    <property type="component" value="Unassembled WGS sequence"/>
</dbReference>
<organism evidence="2 3">
    <name type="scientific">Phenylobacterium ferrooxidans</name>
    <dbReference type="NCBI Taxonomy" id="2982689"/>
    <lineage>
        <taxon>Bacteria</taxon>
        <taxon>Pseudomonadati</taxon>
        <taxon>Pseudomonadota</taxon>
        <taxon>Alphaproteobacteria</taxon>
        <taxon>Caulobacterales</taxon>
        <taxon>Caulobacteraceae</taxon>
        <taxon>Phenylobacterium</taxon>
    </lineage>
</organism>
<sequence>MFKSILAAALALVMVSCAPAPPPAVVASASPDVAACTAKGGTVRPVCRMQRPACVIAYSDAGKTCSDKSDCQGRCLYEGEAPTDSAAAVTGQCQATSDPCGCFTTVVQGRMGPGLCVD</sequence>
<evidence type="ECO:0000256" key="1">
    <source>
        <dbReference type="SAM" id="SignalP"/>
    </source>
</evidence>
<reference evidence="2 3" key="1">
    <citation type="submission" date="2022-09" db="EMBL/GenBank/DDBJ databases">
        <title>New species of Phenylobacterium.</title>
        <authorList>
            <person name="Mieszkin S."/>
        </authorList>
    </citation>
    <scope>NUCLEOTIDE SEQUENCE [LARGE SCALE GENOMIC DNA]</scope>
    <source>
        <strain evidence="2 3">HK31-G</strain>
    </source>
</reference>
<keyword evidence="3" id="KW-1185">Reference proteome</keyword>